<proteinExistence type="predicted"/>
<organism evidence="2 3">
    <name type="scientific">Helianthus annuus</name>
    <name type="common">Common sunflower</name>
    <dbReference type="NCBI Taxonomy" id="4232"/>
    <lineage>
        <taxon>Eukaryota</taxon>
        <taxon>Viridiplantae</taxon>
        <taxon>Streptophyta</taxon>
        <taxon>Embryophyta</taxon>
        <taxon>Tracheophyta</taxon>
        <taxon>Spermatophyta</taxon>
        <taxon>Magnoliopsida</taxon>
        <taxon>eudicotyledons</taxon>
        <taxon>Gunneridae</taxon>
        <taxon>Pentapetalae</taxon>
        <taxon>asterids</taxon>
        <taxon>campanulids</taxon>
        <taxon>Asterales</taxon>
        <taxon>Asteraceae</taxon>
        <taxon>Asteroideae</taxon>
        <taxon>Heliantheae alliance</taxon>
        <taxon>Heliantheae</taxon>
        <taxon>Helianthus</taxon>
    </lineage>
</organism>
<dbReference type="Gramene" id="mRNA:HanXRQr2_Chr05g0205751">
    <property type="protein sequence ID" value="CDS:HanXRQr2_Chr05g0205751.1"/>
    <property type="gene ID" value="HanXRQr2_Chr05g0205751"/>
</dbReference>
<dbReference type="InParanoid" id="A0A251UPN4"/>
<dbReference type="EMBL" id="MNCJ02000320">
    <property type="protein sequence ID" value="KAF5805152.1"/>
    <property type="molecule type" value="Genomic_DNA"/>
</dbReference>
<dbReference type="AlphaFoldDB" id="A0A251UPN4"/>
<name>A0A251UPN4_HELAN</name>
<dbReference type="EMBL" id="CM007894">
    <property type="protein sequence ID" value="OTG25064.1"/>
    <property type="molecule type" value="Genomic_DNA"/>
</dbReference>
<reference evidence="1 3" key="1">
    <citation type="journal article" date="2017" name="Nature">
        <title>The sunflower genome provides insights into oil metabolism, flowering and Asterid evolution.</title>
        <authorList>
            <person name="Badouin H."/>
            <person name="Gouzy J."/>
            <person name="Grassa C.J."/>
            <person name="Murat F."/>
            <person name="Staton S.E."/>
            <person name="Cottret L."/>
            <person name="Lelandais-Briere C."/>
            <person name="Owens G.L."/>
            <person name="Carrere S."/>
            <person name="Mayjonade B."/>
            <person name="Legrand L."/>
            <person name="Gill N."/>
            <person name="Kane N.C."/>
            <person name="Bowers J.E."/>
            <person name="Hubner S."/>
            <person name="Bellec A."/>
            <person name="Berard A."/>
            <person name="Berges H."/>
            <person name="Blanchet N."/>
            <person name="Boniface M.C."/>
            <person name="Brunel D."/>
            <person name="Catrice O."/>
            <person name="Chaidir N."/>
            <person name="Claudel C."/>
            <person name="Donnadieu C."/>
            <person name="Faraut T."/>
            <person name="Fievet G."/>
            <person name="Helmstetter N."/>
            <person name="King M."/>
            <person name="Knapp S.J."/>
            <person name="Lai Z."/>
            <person name="Le Paslier M.C."/>
            <person name="Lippi Y."/>
            <person name="Lorenzon L."/>
            <person name="Mandel J.R."/>
            <person name="Marage G."/>
            <person name="Marchand G."/>
            <person name="Marquand E."/>
            <person name="Bret-Mestries E."/>
            <person name="Morien E."/>
            <person name="Nambeesan S."/>
            <person name="Nguyen T."/>
            <person name="Pegot-Espagnet P."/>
            <person name="Pouilly N."/>
            <person name="Raftis F."/>
            <person name="Sallet E."/>
            <person name="Schiex T."/>
            <person name="Thomas J."/>
            <person name="Vandecasteele C."/>
            <person name="Vares D."/>
            <person name="Vear F."/>
            <person name="Vautrin S."/>
            <person name="Crespi M."/>
            <person name="Mangin B."/>
            <person name="Burke J.M."/>
            <person name="Salse J."/>
            <person name="Munos S."/>
            <person name="Vincourt P."/>
            <person name="Rieseberg L.H."/>
            <person name="Langlade N.B."/>
        </authorList>
    </citation>
    <scope>NUCLEOTIDE SEQUENCE [LARGE SCALE GENOMIC DNA]</scope>
    <source>
        <strain evidence="3">cv. SF193</strain>
        <tissue evidence="1">Leaves</tissue>
    </source>
</reference>
<dbReference type="Proteomes" id="UP000215914">
    <property type="component" value="Chromosome 5"/>
</dbReference>
<gene>
    <name evidence="2" type="ORF">HannXRQ_Chr05g0143591</name>
    <name evidence="1" type="ORF">HanXRQr2_Chr05g0205751</name>
</gene>
<reference evidence="2" key="2">
    <citation type="submission" date="2017-02" db="EMBL/GenBank/DDBJ databases">
        <title>Sunflower complete genome.</title>
        <authorList>
            <person name="Langlade N."/>
            <person name="Munos S."/>
        </authorList>
    </citation>
    <scope>NUCLEOTIDE SEQUENCE [LARGE SCALE GENOMIC DNA]</scope>
    <source>
        <tissue evidence="2">Leaves</tissue>
    </source>
</reference>
<evidence type="ECO:0000313" key="2">
    <source>
        <dbReference type="EMBL" id="OTG25064.1"/>
    </source>
</evidence>
<protein>
    <submittedName>
        <fullName evidence="2">Uncharacterized protein</fullName>
    </submittedName>
</protein>
<sequence>MFMSSFTLKFKISHFVKFICPSIFSFLACKCLCVCRTGFCSLCCHNCRLFCE</sequence>
<accession>A0A251UPN4</accession>
<evidence type="ECO:0000313" key="3">
    <source>
        <dbReference type="Proteomes" id="UP000215914"/>
    </source>
</evidence>
<keyword evidence="3" id="KW-1185">Reference proteome</keyword>
<evidence type="ECO:0000313" key="1">
    <source>
        <dbReference type="EMBL" id="KAF5805152.1"/>
    </source>
</evidence>
<reference evidence="1" key="3">
    <citation type="submission" date="2020-06" db="EMBL/GenBank/DDBJ databases">
        <title>Helianthus annuus Genome sequencing and assembly Release 2.</title>
        <authorList>
            <person name="Gouzy J."/>
            <person name="Langlade N."/>
            <person name="Munos S."/>
        </authorList>
    </citation>
    <scope>NUCLEOTIDE SEQUENCE</scope>
    <source>
        <tissue evidence="1">Leaves</tissue>
    </source>
</reference>